<comment type="caution">
    <text evidence="11">The sequence shown here is derived from an EMBL/GenBank/DDBJ whole genome shotgun (WGS) entry which is preliminary data.</text>
</comment>
<dbReference type="GO" id="GO:0000400">
    <property type="term" value="F:four-way junction DNA binding"/>
    <property type="evidence" value="ECO:0007669"/>
    <property type="project" value="TreeGrafter"/>
</dbReference>
<keyword evidence="3" id="KW-0547">Nucleotide-binding</keyword>
<keyword evidence="8" id="KW-0234">DNA repair</keyword>
<feature type="non-terminal residue" evidence="11">
    <location>
        <position position="339"/>
    </location>
</feature>
<evidence type="ECO:0000313" key="12">
    <source>
        <dbReference type="Proteomes" id="UP001431209"/>
    </source>
</evidence>
<dbReference type="GO" id="GO:0003697">
    <property type="term" value="F:single-stranded DNA binding"/>
    <property type="evidence" value="ECO:0007669"/>
    <property type="project" value="TreeGrafter"/>
</dbReference>
<dbReference type="EMBL" id="JAOPGA020000123">
    <property type="protein sequence ID" value="KAL0476950.1"/>
    <property type="molecule type" value="Genomic_DNA"/>
</dbReference>
<evidence type="ECO:0000259" key="10">
    <source>
        <dbReference type="PROSITE" id="PS50162"/>
    </source>
</evidence>
<dbReference type="InterPro" id="IPR027417">
    <property type="entry name" value="P-loop_NTPase"/>
</dbReference>
<evidence type="ECO:0000256" key="7">
    <source>
        <dbReference type="ARBA" id="ARBA00023172"/>
    </source>
</evidence>
<keyword evidence="7" id="KW-0233">DNA recombination</keyword>
<comment type="similarity">
    <text evidence="2">Belongs to the RecA family. RAD51 subfamily.</text>
</comment>
<reference evidence="11 12" key="1">
    <citation type="submission" date="2024-03" db="EMBL/GenBank/DDBJ databases">
        <title>The Acrasis kona genome and developmental transcriptomes reveal deep origins of eukaryotic multicellular pathways.</title>
        <authorList>
            <person name="Sheikh S."/>
            <person name="Fu C.-J."/>
            <person name="Brown M.W."/>
            <person name="Baldauf S.L."/>
        </authorList>
    </citation>
    <scope>NUCLEOTIDE SEQUENCE [LARGE SCALE GENOMIC DNA]</scope>
    <source>
        <strain evidence="11 12">ATCC MYA-3509</strain>
    </source>
</reference>
<keyword evidence="6" id="KW-0238">DNA-binding</keyword>
<dbReference type="GO" id="GO:0005657">
    <property type="term" value="C:replication fork"/>
    <property type="evidence" value="ECO:0007669"/>
    <property type="project" value="TreeGrafter"/>
</dbReference>
<feature type="domain" description="RecA family profile 1" evidence="10">
    <location>
        <begin position="78"/>
        <end position="259"/>
    </location>
</feature>
<organism evidence="11 12">
    <name type="scientific">Acrasis kona</name>
    <dbReference type="NCBI Taxonomy" id="1008807"/>
    <lineage>
        <taxon>Eukaryota</taxon>
        <taxon>Discoba</taxon>
        <taxon>Heterolobosea</taxon>
        <taxon>Tetramitia</taxon>
        <taxon>Eutetramitia</taxon>
        <taxon>Acrasidae</taxon>
        <taxon>Acrasis</taxon>
    </lineage>
</organism>
<dbReference type="InterPro" id="IPR051988">
    <property type="entry name" value="HRR_RAD51_Paralog"/>
</dbReference>
<comment type="subcellular location">
    <subcellularLocation>
        <location evidence="1">Nucleus</location>
    </subcellularLocation>
</comment>
<dbReference type="GO" id="GO:0042148">
    <property type="term" value="P:DNA strand invasion"/>
    <property type="evidence" value="ECO:0007669"/>
    <property type="project" value="TreeGrafter"/>
</dbReference>
<dbReference type="InterPro" id="IPR013632">
    <property type="entry name" value="Rad51_C"/>
</dbReference>
<dbReference type="AlphaFoldDB" id="A0AAW2YJ00"/>
<dbReference type="GO" id="GO:0007131">
    <property type="term" value="P:reciprocal meiotic recombination"/>
    <property type="evidence" value="ECO:0007669"/>
    <property type="project" value="TreeGrafter"/>
</dbReference>
<dbReference type="SUPFAM" id="SSF52540">
    <property type="entry name" value="P-loop containing nucleoside triphosphate hydrolases"/>
    <property type="match status" value="1"/>
</dbReference>
<dbReference type="CDD" id="cd19489">
    <property type="entry name" value="Rad51D"/>
    <property type="match status" value="1"/>
</dbReference>
<evidence type="ECO:0000256" key="8">
    <source>
        <dbReference type="ARBA" id="ARBA00023204"/>
    </source>
</evidence>
<dbReference type="GO" id="GO:0005815">
    <property type="term" value="C:microtubule organizing center"/>
    <property type="evidence" value="ECO:0007669"/>
    <property type="project" value="TreeGrafter"/>
</dbReference>
<sequence>MVRLLTLHPHIITAELLEAANKNGIYTVHSLMKMSSTEAANKLKTTEKVINSIRKLIMIKYAARVHTAKDIMEYHNSTGIKISTGSYHIDTFLLYDGIDQCHITEFVGPTLSGKTQICLTSCLSVVSNKSNSTALYIDTQNSFSEKRFAEMYENRTDCESSLVESLNRVRVANTFEASDLLDLLIHVASEIKKDSSVFYGSLKLIIVDSITLLFTKLSSSYKSNANDPKLGEQLMDDIVRLMRNIATEYNIAFLITNNVVNDSQPNTRNVVKPALGIPFKSCCSTQIAINIKYNEDSNEEEQGTRIAKLIKSNVHPANRVVTFLLGIGGVQNSLTGNDH</sequence>
<dbReference type="GO" id="GO:0000724">
    <property type="term" value="P:double-strand break repair via homologous recombination"/>
    <property type="evidence" value="ECO:0007669"/>
    <property type="project" value="TreeGrafter"/>
</dbReference>
<keyword evidence="12" id="KW-1185">Reference proteome</keyword>
<evidence type="ECO:0000256" key="4">
    <source>
        <dbReference type="ARBA" id="ARBA00022763"/>
    </source>
</evidence>
<dbReference type="Proteomes" id="UP001431209">
    <property type="component" value="Unassembled WGS sequence"/>
</dbReference>
<dbReference type="GO" id="GO:0005524">
    <property type="term" value="F:ATP binding"/>
    <property type="evidence" value="ECO:0007669"/>
    <property type="project" value="UniProtKB-KW"/>
</dbReference>
<proteinExistence type="inferred from homology"/>
<evidence type="ECO:0000256" key="9">
    <source>
        <dbReference type="ARBA" id="ARBA00023242"/>
    </source>
</evidence>
<dbReference type="Gene3D" id="3.40.50.300">
    <property type="entry name" value="P-loop containing nucleotide triphosphate hydrolases"/>
    <property type="match status" value="1"/>
</dbReference>
<evidence type="ECO:0000256" key="1">
    <source>
        <dbReference type="ARBA" id="ARBA00004123"/>
    </source>
</evidence>
<keyword evidence="9" id="KW-0539">Nucleus</keyword>
<accession>A0AAW2YJ00</accession>
<keyword evidence="5" id="KW-0067">ATP-binding</keyword>
<dbReference type="GO" id="GO:0140664">
    <property type="term" value="F:ATP-dependent DNA damage sensor activity"/>
    <property type="evidence" value="ECO:0007669"/>
    <property type="project" value="InterPro"/>
</dbReference>
<evidence type="ECO:0000256" key="3">
    <source>
        <dbReference type="ARBA" id="ARBA00022741"/>
    </source>
</evidence>
<gene>
    <name evidence="11" type="ORF">AKO1_005607</name>
</gene>
<evidence type="ECO:0000256" key="2">
    <source>
        <dbReference type="ARBA" id="ARBA00007095"/>
    </source>
</evidence>
<dbReference type="GO" id="GO:0033063">
    <property type="term" value="C:Rad51B-Rad51C-Rad51D-XRCC2 complex"/>
    <property type="evidence" value="ECO:0007669"/>
    <property type="project" value="TreeGrafter"/>
</dbReference>
<dbReference type="PROSITE" id="PS50162">
    <property type="entry name" value="RECA_2"/>
    <property type="match status" value="1"/>
</dbReference>
<evidence type="ECO:0000313" key="11">
    <source>
        <dbReference type="EMBL" id="KAL0476950.1"/>
    </source>
</evidence>
<dbReference type="InterPro" id="IPR047323">
    <property type="entry name" value="Rad51D_C"/>
</dbReference>
<protein>
    <submittedName>
        <fullName evidence="11">Rad51</fullName>
    </submittedName>
</protein>
<name>A0AAW2YJ00_9EUKA</name>
<dbReference type="PANTHER" id="PTHR46457:SF1">
    <property type="entry name" value="DNA REPAIR PROTEIN RAD51 HOMOLOG 4"/>
    <property type="match status" value="1"/>
</dbReference>
<dbReference type="PANTHER" id="PTHR46457">
    <property type="entry name" value="DNA REPAIR PROTEIN RAD51 HOMOLOG 4"/>
    <property type="match status" value="1"/>
</dbReference>
<dbReference type="Pfam" id="PF08423">
    <property type="entry name" value="Rad51"/>
    <property type="match status" value="1"/>
</dbReference>
<keyword evidence="4" id="KW-0227">DNA damage</keyword>
<evidence type="ECO:0000256" key="5">
    <source>
        <dbReference type="ARBA" id="ARBA00022840"/>
    </source>
</evidence>
<evidence type="ECO:0000256" key="6">
    <source>
        <dbReference type="ARBA" id="ARBA00023125"/>
    </source>
</evidence>
<dbReference type="GO" id="GO:0000723">
    <property type="term" value="P:telomere maintenance"/>
    <property type="evidence" value="ECO:0007669"/>
    <property type="project" value="TreeGrafter"/>
</dbReference>
<dbReference type="InterPro" id="IPR020588">
    <property type="entry name" value="RecA_ATP-bd"/>
</dbReference>